<dbReference type="SUPFAM" id="SSF53649">
    <property type="entry name" value="Alkaline phosphatase-like"/>
    <property type="match status" value="1"/>
</dbReference>
<dbReference type="InterPro" id="IPR000917">
    <property type="entry name" value="Sulfatase_N"/>
</dbReference>
<dbReference type="Gene3D" id="3.40.720.10">
    <property type="entry name" value="Alkaline Phosphatase, subunit A"/>
    <property type="match status" value="1"/>
</dbReference>
<keyword evidence="2" id="KW-0378">Hydrolase</keyword>
<protein>
    <submittedName>
        <fullName evidence="4">Arylsulfatase A-like enzyme</fullName>
    </submittedName>
</protein>
<proteinExistence type="inferred from homology"/>
<dbReference type="Pfam" id="PF00884">
    <property type="entry name" value="Sulfatase"/>
    <property type="match status" value="1"/>
</dbReference>
<dbReference type="Gene3D" id="3.30.1120.10">
    <property type="match status" value="1"/>
</dbReference>
<evidence type="ECO:0000259" key="3">
    <source>
        <dbReference type="Pfam" id="PF00884"/>
    </source>
</evidence>
<dbReference type="Proteomes" id="UP000745859">
    <property type="component" value="Unassembled WGS sequence"/>
</dbReference>
<dbReference type="PANTHER" id="PTHR42693">
    <property type="entry name" value="ARYLSULFATASE FAMILY MEMBER"/>
    <property type="match status" value="1"/>
</dbReference>
<comment type="caution">
    <text evidence="4">The sequence shown here is derived from an EMBL/GenBank/DDBJ whole genome shotgun (WGS) entry which is preliminary data.</text>
</comment>
<reference evidence="4 5" key="1">
    <citation type="submission" date="2020-03" db="EMBL/GenBank/DDBJ databases">
        <title>Genomic Encyclopedia of Type Strains, Phase IV (KMG-IV): sequencing the most valuable type-strain genomes for metagenomic binning, comparative biology and taxonomic classification.</title>
        <authorList>
            <person name="Goeker M."/>
        </authorList>
    </citation>
    <scope>NUCLEOTIDE SEQUENCE [LARGE SCALE GENOMIC DNA]</scope>
    <source>
        <strain evidence="4 5">DSM 101599</strain>
    </source>
</reference>
<dbReference type="RefSeq" id="WP_243846534.1">
    <property type="nucleotide sequence ID" value="NZ_JAASQL010000002.1"/>
</dbReference>
<comment type="similarity">
    <text evidence="1">Belongs to the sulfatase family.</text>
</comment>
<dbReference type="PROSITE" id="PS51257">
    <property type="entry name" value="PROKAR_LIPOPROTEIN"/>
    <property type="match status" value="1"/>
</dbReference>
<gene>
    <name evidence="4" type="ORF">FHR24_001749</name>
</gene>
<dbReference type="PANTHER" id="PTHR42693:SF53">
    <property type="entry name" value="ENDO-4-O-SULFATASE"/>
    <property type="match status" value="1"/>
</dbReference>
<name>A0ABX0UCT6_9FLAO</name>
<evidence type="ECO:0000313" key="5">
    <source>
        <dbReference type="Proteomes" id="UP000745859"/>
    </source>
</evidence>
<dbReference type="InterPro" id="IPR017850">
    <property type="entry name" value="Alkaline_phosphatase_core_sf"/>
</dbReference>
<dbReference type="InterPro" id="IPR050738">
    <property type="entry name" value="Sulfatase"/>
</dbReference>
<evidence type="ECO:0000256" key="2">
    <source>
        <dbReference type="ARBA" id="ARBA00022801"/>
    </source>
</evidence>
<accession>A0ABX0UCT6</accession>
<feature type="domain" description="Sulfatase N-terminal" evidence="3">
    <location>
        <begin position="45"/>
        <end position="347"/>
    </location>
</feature>
<organism evidence="4 5">
    <name type="scientific">Wenyingzhuangia heitensis</name>
    <dbReference type="NCBI Taxonomy" id="1487859"/>
    <lineage>
        <taxon>Bacteria</taxon>
        <taxon>Pseudomonadati</taxon>
        <taxon>Bacteroidota</taxon>
        <taxon>Flavobacteriia</taxon>
        <taxon>Flavobacteriales</taxon>
        <taxon>Flavobacteriaceae</taxon>
        <taxon>Wenyingzhuangia</taxon>
    </lineage>
</organism>
<evidence type="ECO:0000256" key="1">
    <source>
        <dbReference type="ARBA" id="ARBA00008779"/>
    </source>
</evidence>
<dbReference type="EMBL" id="JAASQL010000002">
    <property type="protein sequence ID" value="NIJ45281.1"/>
    <property type="molecule type" value="Genomic_DNA"/>
</dbReference>
<sequence length="442" mass="49562">MKNIVIRLNNYIKIFYTVLVVLLIGCKKESVIMDQSILDPAESTPNILFIIADDLGKDAINGFSEGQIKPTTPNIDAIRNSGITFVNFWSYPTCSPTRASIISGKYSYRTGVKWAGDELDSSEMSLQKFINKETNETYATALVGKWHLSGSNSSFNPEVFGIDYYAGLIRGEVQSYYNWVLTEDGIGSFVSDYTTERFTDLAINWIQKQEKPWFMWLAYNAPHTPFHVPPNEMHSQGNLPDYMEGMDETPYFMAAIEAMDYQIGRLLDSIPEDKKENTIIIFIGDNGSPNQVAQSPYTYFTAKGSLNQGGVNVPMFISGKGVSRRGNDTNLVTSTDLFATISEIAGVHVNNINDSKSFKSLLTESIGGVRNFQYAEKDDGDNNLWAISNGSYKIIENENGTKEFYNLIDDPYEEINLLNRSLSSSESNAKIELETELLNIRK</sequence>
<keyword evidence="5" id="KW-1185">Reference proteome</keyword>
<evidence type="ECO:0000313" key="4">
    <source>
        <dbReference type="EMBL" id="NIJ45281.1"/>
    </source>
</evidence>